<dbReference type="AlphaFoldDB" id="A0A250JQE3"/>
<accession>A0A250JQE3</accession>
<keyword evidence="3" id="KW-1185">Reference proteome</keyword>
<feature type="domain" description="DUF6484" evidence="1">
    <location>
        <begin position="24"/>
        <end position="89"/>
    </location>
</feature>
<protein>
    <recommendedName>
        <fullName evidence="1">DUF6484 domain-containing protein</fullName>
    </recommendedName>
</protein>
<dbReference type="EMBL" id="CP022203">
    <property type="protein sequence ID" value="ATB45712.1"/>
    <property type="molecule type" value="Genomic_DNA"/>
</dbReference>
<organism evidence="2 3">
    <name type="scientific">Corallococcus macrosporus DSM 14697</name>
    <dbReference type="NCBI Taxonomy" id="1189310"/>
    <lineage>
        <taxon>Bacteria</taxon>
        <taxon>Pseudomonadati</taxon>
        <taxon>Myxococcota</taxon>
        <taxon>Myxococcia</taxon>
        <taxon>Myxococcales</taxon>
        <taxon>Cystobacterineae</taxon>
        <taxon>Myxococcaceae</taxon>
        <taxon>Corallococcus</taxon>
    </lineage>
</organism>
<evidence type="ECO:0000313" key="3">
    <source>
        <dbReference type="Proteomes" id="UP000217343"/>
    </source>
</evidence>
<sequence>MASHDHDAGRTPPRAEEPIHGTLIGQVVGRGRGGTVQVDFEGNRHGPLEARLPLVVDEATLLRAIEARQEAVLCFERGSPSRPVVLGLLQPRSETPLLDALLEAPGDARQDGEVAIVANGQRVPIKALLDGATEELELRCGRSSLVLRRNGQILLRGEHVLVDAGQVLRLRGGKTQIN</sequence>
<proteinExistence type="predicted"/>
<gene>
    <name evidence="2" type="ORF">MYMAC_001297</name>
</gene>
<name>A0A250JQE3_9BACT</name>
<dbReference type="KEGG" id="mmas:MYMAC_001297"/>
<dbReference type="RefSeq" id="WP_095961494.1">
    <property type="nucleotide sequence ID" value="NZ_CP022203.1"/>
</dbReference>
<dbReference type="InterPro" id="IPR045506">
    <property type="entry name" value="DUF6484"/>
</dbReference>
<dbReference type="Pfam" id="PF20093">
    <property type="entry name" value="DUF6484"/>
    <property type="match status" value="1"/>
</dbReference>
<reference evidence="2 3" key="1">
    <citation type="submission" date="2017-06" db="EMBL/GenBank/DDBJ databases">
        <title>Sequencing and comparative analysis of myxobacterial genomes.</title>
        <authorList>
            <person name="Rupp O."/>
            <person name="Goesmann A."/>
            <person name="Sogaard-Andersen L."/>
        </authorList>
    </citation>
    <scope>NUCLEOTIDE SEQUENCE [LARGE SCALE GENOMIC DNA]</scope>
    <source>
        <strain evidence="2 3">DSM 14697</strain>
    </source>
</reference>
<dbReference type="Proteomes" id="UP000217343">
    <property type="component" value="Chromosome"/>
</dbReference>
<dbReference type="OrthoDB" id="5515630at2"/>
<evidence type="ECO:0000259" key="1">
    <source>
        <dbReference type="Pfam" id="PF20093"/>
    </source>
</evidence>
<evidence type="ECO:0000313" key="2">
    <source>
        <dbReference type="EMBL" id="ATB45712.1"/>
    </source>
</evidence>